<feature type="domain" description="N-acetyltransferase" evidence="3">
    <location>
        <begin position="6"/>
        <end position="152"/>
    </location>
</feature>
<dbReference type="InterPro" id="IPR051016">
    <property type="entry name" value="Diverse_Substrate_AcTransf"/>
</dbReference>
<proteinExistence type="predicted"/>
<evidence type="ECO:0000256" key="1">
    <source>
        <dbReference type="ARBA" id="ARBA00022679"/>
    </source>
</evidence>
<accession>A0A2A2TJR7</accession>
<evidence type="ECO:0000313" key="4">
    <source>
        <dbReference type="EMBL" id="PAX54100.1"/>
    </source>
</evidence>
<evidence type="ECO:0000259" key="3">
    <source>
        <dbReference type="PROSITE" id="PS51186"/>
    </source>
</evidence>
<keyword evidence="5" id="KW-1185">Reference proteome</keyword>
<protein>
    <submittedName>
        <fullName evidence="4">GNAT family N-acetyltransferase</fullName>
    </submittedName>
</protein>
<dbReference type="PANTHER" id="PTHR10545:SF29">
    <property type="entry name" value="GH14572P-RELATED"/>
    <property type="match status" value="1"/>
</dbReference>
<comment type="caution">
    <text evidence="4">The sequence shown here is derived from an EMBL/GenBank/DDBJ whole genome shotgun (WGS) entry which is preliminary data.</text>
</comment>
<dbReference type="Proteomes" id="UP000218238">
    <property type="component" value="Unassembled WGS sequence"/>
</dbReference>
<dbReference type="AlphaFoldDB" id="A0A2A2TJR7"/>
<dbReference type="Pfam" id="PF00583">
    <property type="entry name" value="Acetyltransf_1"/>
    <property type="match status" value="1"/>
</dbReference>
<keyword evidence="2" id="KW-0012">Acyltransferase</keyword>
<dbReference type="Gene3D" id="3.40.630.30">
    <property type="match status" value="1"/>
</dbReference>
<dbReference type="PANTHER" id="PTHR10545">
    <property type="entry name" value="DIAMINE N-ACETYLTRANSFERASE"/>
    <property type="match status" value="1"/>
</dbReference>
<dbReference type="PROSITE" id="PS51186">
    <property type="entry name" value="GNAT"/>
    <property type="match status" value="1"/>
</dbReference>
<dbReference type="CDD" id="cd04301">
    <property type="entry name" value="NAT_SF"/>
    <property type="match status" value="1"/>
</dbReference>
<gene>
    <name evidence="4" type="ORF">CK510_12770</name>
</gene>
<name>A0A2A2TJR7_9CYAN</name>
<dbReference type="SUPFAM" id="SSF55729">
    <property type="entry name" value="Acyl-CoA N-acyltransferases (Nat)"/>
    <property type="match status" value="1"/>
</dbReference>
<evidence type="ECO:0000313" key="5">
    <source>
        <dbReference type="Proteomes" id="UP000218238"/>
    </source>
</evidence>
<keyword evidence="1 4" id="KW-0808">Transferase</keyword>
<dbReference type="GO" id="GO:0008080">
    <property type="term" value="F:N-acetyltransferase activity"/>
    <property type="evidence" value="ECO:0007669"/>
    <property type="project" value="UniProtKB-ARBA"/>
</dbReference>
<dbReference type="EMBL" id="NTFS01000122">
    <property type="protein sequence ID" value="PAX54100.1"/>
    <property type="molecule type" value="Genomic_DNA"/>
</dbReference>
<evidence type="ECO:0000256" key="2">
    <source>
        <dbReference type="ARBA" id="ARBA00023315"/>
    </source>
</evidence>
<dbReference type="RefSeq" id="WP_095722066.1">
    <property type="nucleotide sequence ID" value="NZ_NTFS01000122.1"/>
</dbReference>
<dbReference type="InterPro" id="IPR016181">
    <property type="entry name" value="Acyl_CoA_acyltransferase"/>
</dbReference>
<dbReference type="InterPro" id="IPR000182">
    <property type="entry name" value="GNAT_dom"/>
</dbReference>
<sequence>MNQRNCIIRKAELEDLSTIVSFNQSLAMEVRGEKLESEIITSGVEAVLKDSNRGFYTLVEIESKIIAIALITFEWSDWRNAWFWWLQDVYVEPSYRQQGIFRSLYMHLKQQAQLAQVSGLRLYVYKGNTKAQEVYQRIGMNPSNSLIFEDFL</sequence>
<dbReference type="OrthoDB" id="9805924at2"/>
<reference evidence="4 5" key="1">
    <citation type="submission" date="2017-08" db="EMBL/GenBank/DDBJ databases">
        <title>Draft genome sequence of filamentous cyanobacterium Calothrix elsteri CCALA 953.</title>
        <authorList>
            <person name="Gagunashvili A.N."/>
            <person name="Elster J."/>
            <person name="Andresson O.S."/>
        </authorList>
    </citation>
    <scope>NUCLEOTIDE SEQUENCE [LARGE SCALE GENOMIC DNA]</scope>
    <source>
        <strain evidence="4 5">CCALA 953</strain>
    </source>
</reference>
<organism evidence="4 5">
    <name type="scientific">Brunnivagina elsteri CCALA 953</name>
    <dbReference type="NCBI Taxonomy" id="987040"/>
    <lineage>
        <taxon>Bacteria</taxon>
        <taxon>Bacillati</taxon>
        <taxon>Cyanobacteriota</taxon>
        <taxon>Cyanophyceae</taxon>
        <taxon>Nostocales</taxon>
        <taxon>Calotrichaceae</taxon>
        <taxon>Brunnivagina</taxon>
    </lineage>
</organism>